<dbReference type="PANTHER" id="PTHR12271">
    <property type="entry name" value="POLY A POLYMERASE CID PAP -RELATED"/>
    <property type="match status" value="1"/>
</dbReference>
<dbReference type="InterPro" id="IPR042080">
    <property type="entry name" value="RNA_2'-PTrans_N"/>
</dbReference>
<dbReference type="eggNOG" id="KOG2277">
    <property type="taxonomic scope" value="Eukaryota"/>
</dbReference>
<dbReference type="GO" id="GO:1990817">
    <property type="term" value="F:poly(A) RNA polymerase activity"/>
    <property type="evidence" value="ECO:0007669"/>
    <property type="project" value="UniProtKB-ARBA"/>
</dbReference>
<dbReference type="EC" id="2.7.1.160" evidence="2"/>
<feature type="region of interest" description="Disordered" evidence="4">
    <location>
        <begin position="535"/>
        <end position="568"/>
    </location>
</feature>
<dbReference type="Gene3D" id="1.10.10.970">
    <property type="entry name" value="RNA 2'-phosphotransferase, Tpt1/KptA family, N-terminal domain"/>
    <property type="match status" value="1"/>
</dbReference>
<dbReference type="InterPro" id="IPR043519">
    <property type="entry name" value="NT_sf"/>
</dbReference>
<dbReference type="InParanoid" id="B3M5J0"/>
<dbReference type="SUPFAM" id="SSF81631">
    <property type="entry name" value="PAP/OAS1 substrate-binding domain"/>
    <property type="match status" value="1"/>
</dbReference>
<dbReference type="HOGENOM" id="CLU_405050_0_0_1"/>
<dbReference type="Pfam" id="PF01885">
    <property type="entry name" value="PTS_2-RNA"/>
    <property type="match status" value="1"/>
</dbReference>
<dbReference type="InterPro" id="IPR002745">
    <property type="entry name" value="Ptrans_KptA/Tpt1"/>
</dbReference>
<dbReference type="Pfam" id="PF22600">
    <property type="entry name" value="MTPAP-like_central"/>
    <property type="match status" value="1"/>
</dbReference>
<evidence type="ECO:0000259" key="6">
    <source>
        <dbReference type="Pfam" id="PF23712"/>
    </source>
</evidence>
<dbReference type="Proteomes" id="UP000007801">
    <property type="component" value="Unassembled WGS sequence"/>
</dbReference>
<protein>
    <recommendedName>
        <fullName evidence="2">2'-phosphotransferase</fullName>
        <ecNumber evidence="2">2.7.1.160</ecNumber>
    </recommendedName>
</protein>
<evidence type="ECO:0000256" key="4">
    <source>
        <dbReference type="SAM" id="MobiDB-lite"/>
    </source>
</evidence>
<dbReference type="GO" id="GO:0046872">
    <property type="term" value="F:metal ion binding"/>
    <property type="evidence" value="ECO:0007669"/>
    <property type="project" value="UniProtKB-KW"/>
</dbReference>
<keyword evidence="8" id="KW-1185">Reference proteome</keyword>
<dbReference type="EMBL" id="CH902618">
    <property type="protein sequence ID" value="EDV39600.2"/>
    <property type="molecule type" value="Genomic_DNA"/>
</dbReference>
<comment type="function">
    <text evidence="1">Catalyzes the last step of tRNA splicing, the transfer of the splice junction 2'-phosphate from ligated tRNA to NAD to produce ADP-ribose 1''-2'' cyclic phosphate.</text>
</comment>
<dbReference type="eggNOG" id="KOG2278">
    <property type="taxonomic scope" value="Eukaryota"/>
</dbReference>
<dbReference type="KEGG" id="dan:6492985"/>
<dbReference type="FunCoup" id="B3M5J0">
    <property type="interactions" value="2"/>
</dbReference>
<evidence type="ECO:0000256" key="2">
    <source>
        <dbReference type="ARBA" id="ARBA00012007"/>
    </source>
</evidence>
<dbReference type="AlphaFoldDB" id="B3M5J0"/>
<dbReference type="Gene3D" id="1.10.1410.10">
    <property type="match status" value="1"/>
</dbReference>
<evidence type="ECO:0000256" key="1">
    <source>
        <dbReference type="ARBA" id="ARBA00003343"/>
    </source>
</evidence>
<dbReference type="CDD" id="cd05402">
    <property type="entry name" value="NT_PAP_TUTase"/>
    <property type="match status" value="1"/>
</dbReference>
<dbReference type="STRING" id="7217.B3M5J0"/>
<sequence>MPPKEPIEIRLSKKLTWLLRHGAKSEGIPIQADGFVNVSDLANHPQFKCFTLEKLQEMTSADAKQRFTLRWNEKKSIHEIRANQGHSLDVLEGDSEEMPAPASEQTQPREGCTDANLTWNQNPVLCMVCAAPFLSTQDCLAHELLKHANKPQKQLRQRLNAITKLFTSAQTQSERSELQEVLEQSATGGHLRTVLDFYASDLRKLESCFGHVRNCIEKEMKGRVKVFPFGSLVTGLSLKESDIDLYLQPCDDQNMMHKQLYNRVSHFLRRSKCFTDIFTIRHARVPIIRCKHTLTGLSIDINMSNPNSTYNSRFVGELILRDERLRELCLFLKIWAKKLKLIGHGSMTSYCLLSMILVSLQVRKLLPPIKQLQSLCPPVNVFGVNYAYCLQLVPPIPRALKTLDLIRGFFEYFSNVDFEKCVLSPFLGCALDKETLARPGGFPEYEYQLKTMEESVGEAPEPFQLDRFMCVQDPFELQHNVAKGVSPTNLSYLRQCLRLAAQACNEQNLLQNPAQLYDCLLFGLADKLVTDVHKGKATPPKQQRTEIELSEQPKTTESETKVESASAYNGPPIVRSHVITPSTNDLKYLRSGVLNLVIEGNKSIYYYWLTCYVDTIKDVLTQIYGMKIELRESKEPFSYQWLITTNLDTWTGRSFQRGAGQSFFAHQLQQTIEFGKMRAGNPAYAVSANGIFSLLASDDYKEIRLDIQPLPGDSLGLQRNSPLTKFFKAFKNLLGNYSFKEKASTWKFSTMGSKPVNPNESP</sequence>
<accession>B3M5J0</accession>
<dbReference type="GO" id="GO:0050265">
    <property type="term" value="F:RNA uridylyltransferase activity"/>
    <property type="evidence" value="ECO:0007669"/>
    <property type="project" value="TreeGrafter"/>
</dbReference>
<name>B3M5J0_DROAN</name>
<evidence type="ECO:0000313" key="7">
    <source>
        <dbReference type="EMBL" id="EDV39600.2"/>
    </source>
</evidence>
<dbReference type="SUPFAM" id="SSF56399">
    <property type="entry name" value="ADP-ribosylation"/>
    <property type="match status" value="1"/>
</dbReference>
<gene>
    <name evidence="7" type="primary">Dana\GF10110</name>
    <name evidence="7" type="synonym">dana_GLEANR_10066</name>
    <name evidence="7" type="ORF">GF10110</name>
</gene>
<evidence type="ECO:0000313" key="8">
    <source>
        <dbReference type="Proteomes" id="UP000007801"/>
    </source>
</evidence>
<dbReference type="SUPFAM" id="SSF81301">
    <property type="entry name" value="Nucleotidyltransferase"/>
    <property type="match status" value="1"/>
</dbReference>
<dbReference type="InterPro" id="IPR056628">
    <property type="entry name" value="Mkg_C"/>
</dbReference>
<dbReference type="Pfam" id="PF23712">
    <property type="entry name" value="Mkg_C"/>
    <property type="match status" value="1"/>
</dbReference>
<reference evidence="7 8" key="1">
    <citation type="journal article" date="2007" name="Nature">
        <title>Evolution of genes and genomes on the Drosophila phylogeny.</title>
        <authorList>
            <consortium name="Drosophila 12 Genomes Consortium"/>
            <person name="Clark A.G."/>
            <person name="Eisen M.B."/>
            <person name="Smith D.R."/>
            <person name="Bergman C.M."/>
            <person name="Oliver B."/>
            <person name="Markow T.A."/>
            <person name="Kaufman T.C."/>
            <person name="Kellis M."/>
            <person name="Gelbart W."/>
            <person name="Iyer V.N."/>
            <person name="Pollard D.A."/>
            <person name="Sackton T.B."/>
            <person name="Larracuente A.M."/>
            <person name="Singh N.D."/>
            <person name="Abad J.P."/>
            <person name="Abt D.N."/>
            <person name="Adryan B."/>
            <person name="Aguade M."/>
            <person name="Akashi H."/>
            <person name="Anderson W.W."/>
            <person name="Aquadro C.F."/>
            <person name="Ardell D.H."/>
            <person name="Arguello R."/>
            <person name="Artieri C.G."/>
            <person name="Barbash D.A."/>
            <person name="Barker D."/>
            <person name="Barsanti P."/>
            <person name="Batterham P."/>
            <person name="Batzoglou S."/>
            <person name="Begun D."/>
            <person name="Bhutkar A."/>
            <person name="Blanco E."/>
            <person name="Bosak S.A."/>
            <person name="Bradley R.K."/>
            <person name="Brand A.D."/>
            <person name="Brent M.R."/>
            <person name="Brooks A.N."/>
            <person name="Brown R.H."/>
            <person name="Butlin R.K."/>
            <person name="Caggese C."/>
            <person name="Calvi B.R."/>
            <person name="Bernardo de Carvalho A."/>
            <person name="Caspi A."/>
            <person name="Castrezana S."/>
            <person name="Celniker S.E."/>
            <person name="Chang J.L."/>
            <person name="Chapple C."/>
            <person name="Chatterji S."/>
            <person name="Chinwalla A."/>
            <person name="Civetta A."/>
            <person name="Clifton S.W."/>
            <person name="Comeron J.M."/>
            <person name="Costello J.C."/>
            <person name="Coyne J.A."/>
            <person name="Daub J."/>
            <person name="David R.G."/>
            <person name="Delcher A.L."/>
            <person name="Delehaunty K."/>
            <person name="Do C.B."/>
            <person name="Ebling H."/>
            <person name="Edwards K."/>
            <person name="Eickbush T."/>
            <person name="Evans J.D."/>
            <person name="Filipski A."/>
            <person name="Findeiss S."/>
            <person name="Freyhult E."/>
            <person name="Fulton L."/>
            <person name="Fulton R."/>
            <person name="Garcia A.C."/>
            <person name="Gardiner A."/>
            <person name="Garfield D.A."/>
            <person name="Garvin B.E."/>
            <person name="Gibson G."/>
            <person name="Gilbert D."/>
            <person name="Gnerre S."/>
            <person name="Godfrey J."/>
            <person name="Good R."/>
            <person name="Gotea V."/>
            <person name="Gravely B."/>
            <person name="Greenberg A.J."/>
            <person name="Griffiths-Jones S."/>
            <person name="Gross S."/>
            <person name="Guigo R."/>
            <person name="Gustafson E.A."/>
            <person name="Haerty W."/>
            <person name="Hahn M.W."/>
            <person name="Halligan D.L."/>
            <person name="Halpern A.L."/>
            <person name="Halter G.M."/>
            <person name="Han M.V."/>
            <person name="Heger A."/>
            <person name="Hillier L."/>
            <person name="Hinrichs A.S."/>
            <person name="Holmes I."/>
            <person name="Hoskins R.A."/>
            <person name="Hubisz M.J."/>
            <person name="Hultmark D."/>
            <person name="Huntley M.A."/>
            <person name="Jaffe D.B."/>
            <person name="Jagadeeshan S."/>
            <person name="Jeck W.R."/>
            <person name="Johnson J."/>
            <person name="Jones C.D."/>
            <person name="Jordan W.C."/>
            <person name="Karpen G.H."/>
            <person name="Kataoka E."/>
            <person name="Keightley P.D."/>
            <person name="Kheradpour P."/>
            <person name="Kirkness E.F."/>
            <person name="Koerich L.B."/>
            <person name="Kristiansen K."/>
            <person name="Kudrna D."/>
            <person name="Kulathinal R.J."/>
            <person name="Kumar S."/>
            <person name="Kwok R."/>
            <person name="Lander E."/>
            <person name="Langley C.H."/>
            <person name="Lapoint R."/>
            <person name="Lazzaro B.P."/>
            <person name="Lee S.J."/>
            <person name="Levesque L."/>
            <person name="Li R."/>
            <person name="Lin C.F."/>
            <person name="Lin M.F."/>
            <person name="Lindblad-Toh K."/>
            <person name="Llopart A."/>
            <person name="Long M."/>
            <person name="Low L."/>
            <person name="Lozovsky E."/>
            <person name="Lu J."/>
            <person name="Luo M."/>
            <person name="Machado C.A."/>
            <person name="Makalowski W."/>
            <person name="Marzo M."/>
            <person name="Matsuda M."/>
            <person name="Matzkin L."/>
            <person name="McAllister B."/>
            <person name="McBride C.S."/>
            <person name="McKernan B."/>
            <person name="McKernan K."/>
            <person name="Mendez-Lago M."/>
            <person name="Minx P."/>
            <person name="Mollenhauer M.U."/>
            <person name="Montooth K."/>
            <person name="Mount S.M."/>
            <person name="Mu X."/>
            <person name="Myers E."/>
            <person name="Negre B."/>
            <person name="Newfeld S."/>
            <person name="Nielsen R."/>
            <person name="Noor M.A."/>
            <person name="O'Grady P."/>
            <person name="Pachter L."/>
            <person name="Papaceit M."/>
            <person name="Parisi M.J."/>
            <person name="Parisi M."/>
            <person name="Parts L."/>
            <person name="Pedersen J.S."/>
            <person name="Pesole G."/>
            <person name="Phillippy A.M."/>
            <person name="Ponting C.P."/>
            <person name="Pop M."/>
            <person name="Porcelli D."/>
            <person name="Powell J.R."/>
            <person name="Prohaska S."/>
            <person name="Pruitt K."/>
            <person name="Puig M."/>
            <person name="Quesneville H."/>
            <person name="Ram K.R."/>
            <person name="Rand D."/>
            <person name="Rasmussen M.D."/>
            <person name="Reed L.K."/>
            <person name="Reenan R."/>
            <person name="Reily A."/>
            <person name="Remington K.A."/>
            <person name="Rieger T.T."/>
            <person name="Ritchie M.G."/>
            <person name="Robin C."/>
            <person name="Rogers Y.H."/>
            <person name="Rohde C."/>
            <person name="Rozas J."/>
            <person name="Rubenfield M.J."/>
            <person name="Ruiz A."/>
            <person name="Russo S."/>
            <person name="Salzberg S.L."/>
            <person name="Sanchez-Gracia A."/>
            <person name="Saranga D.J."/>
            <person name="Sato H."/>
            <person name="Schaeffer S.W."/>
            <person name="Schatz M.C."/>
            <person name="Schlenke T."/>
            <person name="Schwartz R."/>
            <person name="Segarra C."/>
            <person name="Singh R.S."/>
            <person name="Sirot L."/>
            <person name="Sirota M."/>
            <person name="Sisneros N.B."/>
            <person name="Smith C.D."/>
            <person name="Smith T.F."/>
            <person name="Spieth J."/>
            <person name="Stage D.E."/>
            <person name="Stark A."/>
            <person name="Stephan W."/>
            <person name="Strausberg R.L."/>
            <person name="Strempel S."/>
            <person name="Sturgill D."/>
            <person name="Sutton G."/>
            <person name="Sutton G.G."/>
            <person name="Tao W."/>
            <person name="Teichmann S."/>
            <person name="Tobari Y.N."/>
            <person name="Tomimura Y."/>
            <person name="Tsolas J.M."/>
            <person name="Valente V.L."/>
            <person name="Venter E."/>
            <person name="Venter J.C."/>
            <person name="Vicario S."/>
            <person name="Vieira F.G."/>
            <person name="Vilella A.J."/>
            <person name="Villasante A."/>
            <person name="Walenz B."/>
            <person name="Wang J."/>
            <person name="Wasserman M."/>
            <person name="Watts T."/>
            <person name="Wilson D."/>
            <person name="Wilson R.K."/>
            <person name="Wing R.A."/>
            <person name="Wolfner M.F."/>
            <person name="Wong A."/>
            <person name="Wong G.K."/>
            <person name="Wu C.I."/>
            <person name="Wu G."/>
            <person name="Yamamoto D."/>
            <person name="Yang H.P."/>
            <person name="Yang S.P."/>
            <person name="Yorke J.A."/>
            <person name="Yoshida K."/>
            <person name="Zdobnov E."/>
            <person name="Zhang P."/>
            <person name="Zhang Y."/>
            <person name="Zimin A.V."/>
            <person name="Baldwin J."/>
            <person name="Abdouelleil A."/>
            <person name="Abdulkadir J."/>
            <person name="Abebe A."/>
            <person name="Abera B."/>
            <person name="Abreu J."/>
            <person name="Acer S.C."/>
            <person name="Aftuck L."/>
            <person name="Alexander A."/>
            <person name="An P."/>
            <person name="Anderson E."/>
            <person name="Anderson S."/>
            <person name="Arachi H."/>
            <person name="Azer M."/>
            <person name="Bachantsang P."/>
            <person name="Barry A."/>
            <person name="Bayul T."/>
            <person name="Berlin A."/>
            <person name="Bessette D."/>
            <person name="Bloom T."/>
            <person name="Blye J."/>
            <person name="Boguslavskiy L."/>
            <person name="Bonnet C."/>
            <person name="Boukhgalter B."/>
            <person name="Bourzgui I."/>
            <person name="Brown A."/>
            <person name="Cahill P."/>
            <person name="Channer S."/>
            <person name="Cheshatsang Y."/>
            <person name="Chuda L."/>
            <person name="Citroen M."/>
            <person name="Collymore A."/>
            <person name="Cooke P."/>
            <person name="Costello M."/>
            <person name="D'Aco K."/>
            <person name="Daza R."/>
            <person name="De Haan G."/>
            <person name="DeGray S."/>
            <person name="DeMaso C."/>
            <person name="Dhargay N."/>
            <person name="Dooley K."/>
            <person name="Dooley E."/>
            <person name="Doricent M."/>
            <person name="Dorje P."/>
            <person name="Dorjee K."/>
            <person name="Dupes A."/>
            <person name="Elong R."/>
            <person name="Falk J."/>
            <person name="Farina A."/>
            <person name="Faro S."/>
            <person name="Ferguson D."/>
            <person name="Fisher S."/>
            <person name="Foley C.D."/>
            <person name="Franke A."/>
            <person name="Friedrich D."/>
            <person name="Gadbois L."/>
            <person name="Gearin G."/>
            <person name="Gearin C.R."/>
            <person name="Giannoukos G."/>
            <person name="Goode T."/>
            <person name="Graham J."/>
            <person name="Grandbois E."/>
            <person name="Grewal S."/>
            <person name="Gyaltsen K."/>
            <person name="Hafez N."/>
            <person name="Hagos B."/>
            <person name="Hall J."/>
            <person name="Henson C."/>
            <person name="Hollinger A."/>
            <person name="Honan T."/>
            <person name="Huard M.D."/>
            <person name="Hughes L."/>
            <person name="Hurhula B."/>
            <person name="Husby M.E."/>
            <person name="Kamat A."/>
            <person name="Kanga B."/>
            <person name="Kashin S."/>
            <person name="Khazanovich D."/>
            <person name="Kisner P."/>
            <person name="Lance K."/>
            <person name="Lara M."/>
            <person name="Lee W."/>
            <person name="Lennon N."/>
            <person name="Letendre F."/>
            <person name="LeVine R."/>
            <person name="Lipovsky A."/>
            <person name="Liu X."/>
            <person name="Liu J."/>
            <person name="Liu S."/>
            <person name="Lokyitsang T."/>
            <person name="Lokyitsang Y."/>
            <person name="Lubonja R."/>
            <person name="Lui A."/>
            <person name="MacDonald P."/>
            <person name="Magnisalis V."/>
            <person name="Maru K."/>
            <person name="Matthews C."/>
            <person name="McCusker W."/>
            <person name="McDonough S."/>
            <person name="Mehta T."/>
            <person name="Meldrim J."/>
            <person name="Meneus L."/>
            <person name="Mihai O."/>
            <person name="Mihalev A."/>
            <person name="Mihova T."/>
            <person name="Mittelman R."/>
            <person name="Mlenga V."/>
            <person name="Montmayeur A."/>
            <person name="Mulrain L."/>
            <person name="Navidi A."/>
            <person name="Naylor J."/>
            <person name="Negash T."/>
            <person name="Nguyen T."/>
            <person name="Nguyen N."/>
            <person name="Nicol R."/>
            <person name="Norbu C."/>
            <person name="Norbu N."/>
            <person name="Novod N."/>
            <person name="O'Neill B."/>
            <person name="Osman S."/>
            <person name="Markiewicz E."/>
            <person name="Oyono O.L."/>
            <person name="Patti C."/>
            <person name="Phunkhang P."/>
            <person name="Pierre F."/>
            <person name="Priest M."/>
            <person name="Raghuraman S."/>
            <person name="Rege F."/>
            <person name="Reyes R."/>
            <person name="Rise C."/>
            <person name="Rogov P."/>
            <person name="Ross K."/>
            <person name="Ryan E."/>
            <person name="Settipalli S."/>
            <person name="Shea T."/>
            <person name="Sherpa N."/>
            <person name="Shi L."/>
            <person name="Shih D."/>
            <person name="Sparrow T."/>
            <person name="Spaulding J."/>
            <person name="Stalker J."/>
            <person name="Stange-Thomann N."/>
            <person name="Stavropoulos S."/>
            <person name="Stone C."/>
            <person name="Strader C."/>
            <person name="Tesfaye S."/>
            <person name="Thomson T."/>
            <person name="Thoulutsang Y."/>
            <person name="Thoulutsang D."/>
            <person name="Topham K."/>
            <person name="Topping I."/>
            <person name="Tsamla T."/>
            <person name="Vassiliev H."/>
            <person name="Vo A."/>
            <person name="Wangchuk T."/>
            <person name="Wangdi T."/>
            <person name="Weiand M."/>
            <person name="Wilkinson J."/>
            <person name="Wilson A."/>
            <person name="Yadav S."/>
            <person name="Young G."/>
            <person name="Yu Q."/>
            <person name="Zembek L."/>
            <person name="Zhong D."/>
            <person name="Zimmer A."/>
            <person name="Zwirko Z."/>
            <person name="Jaffe D.B."/>
            <person name="Alvarez P."/>
            <person name="Brockman W."/>
            <person name="Butler J."/>
            <person name="Chin C."/>
            <person name="Gnerre S."/>
            <person name="Grabherr M."/>
            <person name="Kleber M."/>
            <person name="Mauceli E."/>
            <person name="MacCallum I."/>
        </authorList>
    </citation>
    <scope>NUCLEOTIDE SEQUENCE [LARGE SCALE GENOMIC DNA]</scope>
    <source>
        <strain evidence="8">Tucson 14024-0371.13</strain>
    </source>
</reference>
<organism evidence="7 8">
    <name type="scientific">Drosophila ananassae</name>
    <name type="common">Fruit fly</name>
    <dbReference type="NCBI Taxonomy" id="7217"/>
    <lineage>
        <taxon>Eukaryota</taxon>
        <taxon>Metazoa</taxon>
        <taxon>Ecdysozoa</taxon>
        <taxon>Arthropoda</taxon>
        <taxon>Hexapoda</taxon>
        <taxon>Insecta</taxon>
        <taxon>Pterygota</taxon>
        <taxon>Neoptera</taxon>
        <taxon>Endopterygota</taxon>
        <taxon>Diptera</taxon>
        <taxon>Brachycera</taxon>
        <taxon>Muscomorpha</taxon>
        <taxon>Ephydroidea</taxon>
        <taxon>Drosophilidae</taxon>
        <taxon>Drosophila</taxon>
        <taxon>Sophophora</taxon>
    </lineage>
</organism>
<evidence type="ECO:0000256" key="3">
    <source>
        <dbReference type="ARBA" id="ARBA00047949"/>
    </source>
</evidence>
<dbReference type="InterPro" id="IPR054708">
    <property type="entry name" value="MTPAP-like_central"/>
</dbReference>
<dbReference type="OrthoDB" id="419694at2759"/>
<feature type="domain" description="Monkey King protein C-terminal" evidence="6">
    <location>
        <begin position="573"/>
        <end position="746"/>
    </location>
</feature>
<feature type="domain" description="Poly(A) RNA polymerase mitochondrial-like central palm" evidence="5">
    <location>
        <begin position="209"/>
        <end position="314"/>
    </location>
</feature>
<comment type="catalytic activity">
    <reaction evidence="3">
        <text>2'-phospho-[ligated tRNA] + NAD(+) = mature tRNA + ADP-alpha-D-ribose 1'',2''-cyclic phosphate + nicotinamide</text>
        <dbReference type="Rhea" id="RHEA:23324"/>
        <dbReference type="Rhea" id="RHEA-COMP:11106"/>
        <dbReference type="Rhea" id="RHEA-COMP:11107"/>
        <dbReference type="ChEBI" id="CHEBI:17154"/>
        <dbReference type="ChEBI" id="CHEBI:57540"/>
        <dbReference type="ChEBI" id="CHEBI:76596"/>
        <dbReference type="ChEBI" id="CHEBI:82883"/>
        <dbReference type="ChEBI" id="CHEBI:85027"/>
        <dbReference type="EC" id="2.7.1.160"/>
    </reaction>
</comment>
<dbReference type="GO" id="GO:0000215">
    <property type="term" value="F:tRNA 2'-phosphotransferase activity"/>
    <property type="evidence" value="ECO:0007669"/>
    <property type="project" value="UniProtKB-EC"/>
</dbReference>
<evidence type="ECO:0000259" key="5">
    <source>
        <dbReference type="Pfam" id="PF22600"/>
    </source>
</evidence>
<dbReference type="Gene3D" id="3.30.460.10">
    <property type="entry name" value="Beta Polymerase, domain 2"/>
    <property type="match status" value="1"/>
</dbReference>
<dbReference type="PANTHER" id="PTHR12271:SF138">
    <property type="entry name" value="GH05885P"/>
    <property type="match status" value="1"/>
</dbReference>
<dbReference type="GO" id="GO:0031123">
    <property type="term" value="P:RNA 3'-end processing"/>
    <property type="evidence" value="ECO:0007669"/>
    <property type="project" value="TreeGrafter"/>
</dbReference>
<proteinExistence type="predicted"/>
<dbReference type="GeneID" id="6492985"/>